<dbReference type="InterPro" id="IPR028098">
    <property type="entry name" value="Glyco_trans_4-like_N"/>
</dbReference>
<proteinExistence type="predicted"/>
<evidence type="ECO:0000256" key="3">
    <source>
        <dbReference type="SAM" id="MobiDB-lite"/>
    </source>
</evidence>
<evidence type="ECO:0000313" key="7">
    <source>
        <dbReference type="Proteomes" id="UP000616724"/>
    </source>
</evidence>
<feature type="compositionally biased region" description="Low complexity" evidence="3">
    <location>
        <begin position="367"/>
        <end position="379"/>
    </location>
</feature>
<feature type="region of interest" description="Disordered" evidence="3">
    <location>
        <begin position="367"/>
        <end position="392"/>
    </location>
</feature>
<dbReference type="InterPro" id="IPR050194">
    <property type="entry name" value="Glycosyltransferase_grp1"/>
</dbReference>
<organism evidence="6 7">
    <name type="scientific">Planobispora longispora</name>
    <dbReference type="NCBI Taxonomy" id="28887"/>
    <lineage>
        <taxon>Bacteria</taxon>
        <taxon>Bacillati</taxon>
        <taxon>Actinomycetota</taxon>
        <taxon>Actinomycetes</taxon>
        <taxon>Streptosporangiales</taxon>
        <taxon>Streptosporangiaceae</taxon>
        <taxon>Planobispora</taxon>
    </lineage>
</organism>
<dbReference type="Pfam" id="PF13439">
    <property type="entry name" value="Glyco_transf_4"/>
    <property type="match status" value="1"/>
</dbReference>
<feature type="domain" description="Glycosyltransferase subfamily 4-like N-terminal" evidence="5">
    <location>
        <begin position="13"/>
        <end position="168"/>
    </location>
</feature>
<sequence length="392" mass="41404">MKVLHVITGLAAGGAEQQLRALLPHLTARCEVAALTNPGGVAEAIRAEGTPVHHLDMRGNLDLRAVGRLVRLMRSGRYDIVHTHLYRACVYGRVAARLARVPAVVATEHSIGESAIEGRRATVGVRALYRATASMGDVTIAVSRAVAERLVRWGVPRSRIEVIPNGVDGAAFRHDPRLGLRARARLGIAPDAFVVGGVGRLEPGKRFDVLLHAVKGFEEAVLLLAGAGSARGTLEDLARVLGVERRVVFAGESMDMPALLSAMDVLASPSQEETFGLAIVEGLAAGLPVLYASCPALDELPSDAVPGARRILPDPDHLRAELRTLAAAGPVRLPPPRAVAHYDIRRHAAQLEALYARVLGPAVPAAADPAGHPAGRPAANSAANSVEQEEHR</sequence>
<dbReference type="PANTHER" id="PTHR45947">
    <property type="entry name" value="SULFOQUINOVOSYL TRANSFERASE SQD2"/>
    <property type="match status" value="1"/>
</dbReference>
<dbReference type="GO" id="GO:1901137">
    <property type="term" value="P:carbohydrate derivative biosynthetic process"/>
    <property type="evidence" value="ECO:0007669"/>
    <property type="project" value="UniProtKB-ARBA"/>
</dbReference>
<dbReference type="Proteomes" id="UP000616724">
    <property type="component" value="Unassembled WGS sequence"/>
</dbReference>
<evidence type="ECO:0000256" key="2">
    <source>
        <dbReference type="ARBA" id="ARBA00022679"/>
    </source>
</evidence>
<feature type="domain" description="Glycosyl transferase family 1" evidence="4">
    <location>
        <begin position="183"/>
        <end position="316"/>
    </location>
</feature>
<gene>
    <name evidence="6" type="ORF">Plo01_09840</name>
</gene>
<dbReference type="Gene3D" id="3.40.50.2000">
    <property type="entry name" value="Glycogen Phosphorylase B"/>
    <property type="match status" value="2"/>
</dbReference>
<evidence type="ECO:0000259" key="4">
    <source>
        <dbReference type="Pfam" id="PF00534"/>
    </source>
</evidence>
<dbReference type="GO" id="GO:0016757">
    <property type="term" value="F:glycosyltransferase activity"/>
    <property type="evidence" value="ECO:0007669"/>
    <property type="project" value="UniProtKB-KW"/>
</dbReference>
<dbReference type="EMBL" id="BOOH01000010">
    <property type="protein sequence ID" value="GIH74555.1"/>
    <property type="molecule type" value="Genomic_DNA"/>
</dbReference>
<dbReference type="RefSeq" id="WP_203889289.1">
    <property type="nucleotide sequence ID" value="NZ_BOOH01000010.1"/>
</dbReference>
<dbReference type="InterPro" id="IPR001296">
    <property type="entry name" value="Glyco_trans_1"/>
</dbReference>
<evidence type="ECO:0000259" key="5">
    <source>
        <dbReference type="Pfam" id="PF13439"/>
    </source>
</evidence>
<comment type="caution">
    <text evidence="6">The sequence shown here is derived from an EMBL/GenBank/DDBJ whole genome shotgun (WGS) entry which is preliminary data.</text>
</comment>
<dbReference type="Pfam" id="PF00534">
    <property type="entry name" value="Glycos_transf_1"/>
    <property type="match status" value="1"/>
</dbReference>
<keyword evidence="1" id="KW-0328">Glycosyltransferase</keyword>
<dbReference type="SUPFAM" id="SSF53756">
    <property type="entry name" value="UDP-Glycosyltransferase/glycogen phosphorylase"/>
    <property type="match status" value="1"/>
</dbReference>
<accession>A0A8J3W3P1</accession>
<evidence type="ECO:0000256" key="1">
    <source>
        <dbReference type="ARBA" id="ARBA00022676"/>
    </source>
</evidence>
<keyword evidence="7" id="KW-1185">Reference proteome</keyword>
<protein>
    <submittedName>
        <fullName evidence="6">Glycosyl transferase</fullName>
    </submittedName>
</protein>
<reference evidence="6 7" key="1">
    <citation type="submission" date="2021-01" db="EMBL/GenBank/DDBJ databases">
        <title>Whole genome shotgun sequence of Planobispora longispora NBRC 13918.</title>
        <authorList>
            <person name="Komaki H."/>
            <person name="Tamura T."/>
        </authorList>
    </citation>
    <scope>NUCLEOTIDE SEQUENCE [LARGE SCALE GENOMIC DNA]</scope>
    <source>
        <strain evidence="6 7">NBRC 13918</strain>
    </source>
</reference>
<name>A0A8J3W3P1_9ACTN</name>
<dbReference type="AlphaFoldDB" id="A0A8J3W3P1"/>
<dbReference type="PANTHER" id="PTHR45947:SF3">
    <property type="entry name" value="SULFOQUINOVOSYL TRANSFERASE SQD2"/>
    <property type="match status" value="1"/>
</dbReference>
<evidence type="ECO:0000313" key="6">
    <source>
        <dbReference type="EMBL" id="GIH74555.1"/>
    </source>
</evidence>
<keyword evidence="2 6" id="KW-0808">Transferase</keyword>